<sequence>MKGFTGYFEAVNKKLYWRTRMMVTQMMIMKMRMTTTPMEMIRMMEAKMISPVRKMITRGTQKLMTLRITVEEEAKRRMTMMMVMVMMMMMRKKTTRKTVRKMKMMKRMRSFRSHLPRRGSEAPDITTGPCSFISFEASVG</sequence>
<reference evidence="1" key="1">
    <citation type="submission" date="2022-05" db="EMBL/GenBank/DDBJ databases">
        <title>The Musa troglodytarum L. genome provides insights into the mechanism of non-climacteric behaviour and enrichment of carotenoids.</title>
        <authorList>
            <person name="Wang J."/>
        </authorList>
    </citation>
    <scope>NUCLEOTIDE SEQUENCE</scope>
    <source>
        <tissue evidence="1">Leaf</tissue>
    </source>
</reference>
<evidence type="ECO:0000313" key="1">
    <source>
        <dbReference type="EMBL" id="URE38893.1"/>
    </source>
</evidence>
<gene>
    <name evidence="1" type="ORF">MUK42_16047</name>
</gene>
<name>A0A9E7HXL2_9LILI</name>
<keyword evidence="2" id="KW-1185">Reference proteome</keyword>
<protein>
    <submittedName>
        <fullName evidence="1">Uncharacterized protein</fullName>
    </submittedName>
</protein>
<organism evidence="1 2">
    <name type="scientific">Musa troglodytarum</name>
    <name type="common">fe'i banana</name>
    <dbReference type="NCBI Taxonomy" id="320322"/>
    <lineage>
        <taxon>Eukaryota</taxon>
        <taxon>Viridiplantae</taxon>
        <taxon>Streptophyta</taxon>
        <taxon>Embryophyta</taxon>
        <taxon>Tracheophyta</taxon>
        <taxon>Spermatophyta</taxon>
        <taxon>Magnoliopsida</taxon>
        <taxon>Liliopsida</taxon>
        <taxon>Zingiberales</taxon>
        <taxon>Musaceae</taxon>
        <taxon>Musa</taxon>
    </lineage>
</organism>
<evidence type="ECO:0000313" key="2">
    <source>
        <dbReference type="Proteomes" id="UP001055439"/>
    </source>
</evidence>
<dbReference type="AlphaFoldDB" id="A0A9E7HXL2"/>
<dbReference type="EMBL" id="CP097510">
    <property type="protein sequence ID" value="URE38893.1"/>
    <property type="molecule type" value="Genomic_DNA"/>
</dbReference>
<proteinExistence type="predicted"/>
<accession>A0A9E7HXL2</accession>
<dbReference type="Proteomes" id="UP001055439">
    <property type="component" value="Chromosome 8"/>
</dbReference>